<organism evidence="1 2">
    <name type="scientific">Gossypium trilobum</name>
    <dbReference type="NCBI Taxonomy" id="34281"/>
    <lineage>
        <taxon>Eukaryota</taxon>
        <taxon>Viridiplantae</taxon>
        <taxon>Streptophyta</taxon>
        <taxon>Embryophyta</taxon>
        <taxon>Tracheophyta</taxon>
        <taxon>Spermatophyta</taxon>
        <taxon>Magnoliopsida</taxon>
        <taxon>eudicotyledons</taxon>
        <taxon>Gunneridae</taxon>
        <taxon>Pentapetalae</taxon>
        <taxon>rosids</taxon>
        <taxon>malvids</taxon>
        <taxon>Malvales</taxon>
        <taxon>Malvaceae</taxon>
        <taxon>Malvoideae</taxon>
        <taxon>Gossypium</taxon>
    </lineage>
</organism>
<protein>
    <submittedName>
        <fullName evidence="1">Uncharacterized protein</fullName>
    </submittedName>
</protein>
<accession>A0A7J9DX49</accession>
<evidence type="ECO:0000313" key="2">
    <source>
        <dbReference type="Proteomes" id="UP000593568"/>
    </source>
</evidence>
<proteinExistence type="predicted"/>
<comment type="caution">
    <text evidence="1">The sequence shown here is derived from an EMBL/GenBank/DDBJ whole genome shotgun (WGS) entry which is preliminary data.</text>
</comment>
<reference evidence="1 2" key="1">
    <citation type="journal article" date="2019" name="Genome Biol. Evol.">
        <title>Insights into the evolution of the New World diploid cottons (Gossypium, subgenus Houzingenia) based on genome sequencing.</title>
        <authorList>
            <person name="Grover C.E."/>
            <person name="Arick M.A. 2nd"/>
            <person name="Thrash A."/>
            <person name="Conover J.L."/>
            <person name="Sanders W.S."/>
            <person name="Peterson D.G."/>
            <person name="Frelichowski J.E."/>
            <person name="Scheffler J.A."/>
            <person name="Scheffler B.E."/>
            <person name="Wendel J.F."/>
        </authorList>
    </citation>
    <scope>NUCLEOTIDE SEQUENCE [LARGE SCALE GENOMIC DNA]</scope>
    <source>
        <strain evidence="1">8</strain>
        <tissue evidence="1">Leaf</tissue>
    </source>
</reference>
<sequence length="36" mass="3981">MNDMVVYSPLVQGVSWRDKVLGKGLMDLVLKGGLNF</sequence>
<evidence type="ECO:0000313" key="1">
    <source>
        <dbReference type="EMBL" id="MBA0765343.1"/>
    </source>
</evidence>
<dbReference type="AlphaFoldDB" id="A0A7J9DX49"/>
<gene>
    <name evidence="1" type="ORF">Gotri_014556</name>
</gene>
<dbReference type="Proteomes" id="UP000593568">
    <property type="component" value="Unassembled WGS sequence"/>
</dbReference>
<keyword evidence="2" id="KW-1185">Reference proteome</keyword>
<dbReference type="EMBL" id="JABEZW010000005">
    <property type="protein sequence ID" value="MBA0765343.1"/>
    <property type="molecule type" value="Genomic_DNA"/>
</dbReference>
<name>A0A7J9DX49_9ROSI</name>